<dbReference type="PRINTS" id="PR00471">
    <property type="entry name" value="ACETATEKNASE"/>
</dbReference>
<dbReference type="eggNOG" id="COG0282">
    <property type="taxonomic scope" value="Bacteria"/>
</dbReference>
<gene>
    <name evidence="9" type="primary">ackA</name>
    <name evidence="11" type="ordered locus">Daro_2099</name>
</gene>
<keyword evidence="2 9" id="KW-0963">Cytoplasm</keyword>
<dbReference type="InterPro" id="IPR043129">
    <property type="entry name" value="ATPase_NBD"/>
</dbReference>
<evidence type="ECO:0000256" key="8">
    <source>
        <dbReference type="ARBA" id="ARBA00022842"/>
    </source>
</evidence>
<feature type="binding site" evidence="9">
    <location>
        <begin position="333"/>
        <end position="337"/>
    </location>
    <ligand>
        <name>ATP</name>
        <dbReference type="ChEBI" id="CHEBI:30616"/>
    </ligand>
</feature>
<dbReference type="GO" id="GO:0005829">
    <property type="term" value="C:cytosol"/>
    <property type="evidence" value="ECO:0007669"/>
    <property type="project" value="TreeGrafter"/>
</dbReference>
<dbReference type="AlphaFoldDB" id="Q47E89"/>
<dbReference type="KEGG" id="dar:Daro_2099"/>
<evidence type="ECO:0000313" key="11">
    <source>
        <dbReference type="EMBL" id="AAZ46842.1"/>
    </source>
</evidence>
<keyword evidence="6 9" id="KW-0418">Kinase</keyword>
<feature type="binding site" evidence="9">
    <location>
        <position position="98"/>
    </location>
    <ligand>
        <name>substrate</name>
    </ligand>
</feature>
<accession>Q47E89</accession>
<keyword evidence="4 9" id="KW-0479">Metal-binding</keyword>
<organism evidence="11">
    <name type="scientific">Dechloromonas aromatica (strain RCB)</name>
    <dbReference type="NCBI Taxonomy" id="159087"/>
    <lineage>
        <taxon>Bacteria</taxon>
        <taxon>Pseudomonadati</taxon>
        <taxon>Pseudomonadota</taxon>
        <taxon>Betaproteobacteria</taxon>
        <taxon>Rhodocyclales</taxon>
        <taxon>Azonexaceae</taxon>
        <taxon>Dechloromonas</taxon>
    </lineage>
</organism>
<dbReference type="GO" id="GO:0006083">
    <property type="term" value="P:acetate metabolic process"/>
    <property type="evidence" value="ECO:0007669"/>
    <property type="project" value="TreeGrafter"/>
</dbReference>
<dbReference type="PROSITE" id="PS01076">
    <property type="entry name" value="ACETATE_KINASE_2"/>
    <property type="match status" value="1"/>
</dbReference>
<dbReference type="NCBIfam" id="TIGR00016">
    <property type="entry name" value="ackA"/>
    <property type="match status" value="1"/>
</dbReference>
<comment type="caution">
    <text evidence="9">Lacks conserved residue(s) required for the propagation of feature annotation.</text>
</comment>
<evidence type="ECO:0000256" key="9">
    <source>
        <dbReference type="HAMAP-Rule" id="MF_00020"/>
    </source>
</evidence>
<evidence type="ECO:0000256" key="3">
    <source>
        <dbReference type="ARBA" id="ARBA00022679"/>
    </source>
</evidence>
<evidence type="ECO:0000256" key="4">
    <source>
        <dbReference type="ARBA" id="ARBA00022723"/>
    </source>
</evidence>
<feature type="site" description="Transition state stabilizer" evidence="9">
    <location>
        <position position="246"/>
    </location>
</feature>
<comment type="pathway">
    <text evidence="9">Metabolic intermediate biosynthesis; acetyl-CoA biosynthesis; acetyl-CoA from acetate: step 1/2.</text>
</comment>
<protein>
    <recommendedName>
        <fullName evidence="9">Acetate kinase</fullName>
        <ecNumber evidence="9">2.7.2.1</ecNumber>
    </recommendedName>
    <alternativeName>
        <fullName evidence="9">Acetokinase</fullName>
    </alternativeName>
</protein>
<dbReference type="GO" id="GO:0005524">
    <property type="term" value="F:ATP binding"/>
    <property type="evidence" value="ECO:0007669"/>
    <property type="project" value="UniProtKB-KW"/>
</dbReference>
<dbReference type="EMBL" id="CP000089">
    <property type="protein sequence ID" value="AAZ46842.1"/>
    <property type="molecule type" value="Genomic_DNA"/>
</dbReference>
<comment type="similarity">
    <text evidence="1 9 10">Belongs to the acetokinase family.</text>
</comment>
<evidence type="ECO:0000256" key="2">
    <source>
        <dbReference type="ARBA" id="ARBA00022490"/>
    </source>
</evidence>
<evidence type="ECO:0000256" key="6">
    <source>
        <dbReference type="ARBA" id="ARBA00022777"/>
    </source>
</evidence>
<feature type="site" description="Transition state stabilizer" evidence="9">
    <location>
        <position position="186"/>
    </location>
</feature>
<comment type="function">
    <text evidence="9">Catalyzes the formation of acetyl phosphate from acetate and ATP. Can also catalyze the reverse reaction.</text>
</comment>
<keyword evidence="8 9" id="KW-0460">Magnesium</keyword>
<evidence type="ECO:0000256" key="5">
    <source>
        <dbReference type="ARBA" id="ARBA00022741"/>
    </source>
</evidence>
<dbReference type="PIRSF" id="PIRSF000722">
    <property type="entry name" value="Acetate_prop_kin"/>
    <property type="match status" value="1"/>
</dbReference>
<feature type="active site" description="Proton donor/acceptor" evidence="9">
    <location>
        <position position="155"/>
    </location>
</feature>
<feature type="binding site" evidence="9">
    <location>
        <position position="19"/>
    </location>
    <ligand>
        <name>ATP</name>
        <dbReference type="ChEBI" id="CHEBI:30616"/>
    </ligand>
</feature>
<dbReference type="Gene3D" id="3.30.420.40">
    <property type="match status" value="2"/>
</dbReference>
<comment type="cofactor">
    <cofactor evidence="9">
        <name>Mg(2+)</name>
        <dbReference type="ChEBI" id="CHEBI:18420"/>
    </cofactor>
    <cofactor evidence="9">
        <name>Mn(2+)</name>
        <dbReference type="ChEBI" id="CHEBI:29035"/>
    </cofactor>
    <text evidence="9">Mg(2+). Can also accept Mn(2+).</text>
</comment>
<evidence type="ECO:0000256" key="7">
    <source>
        <dbReference type="ARBA" id="ARBA00022840"/>
    </source>
</evidence>
<comment type="subcellular location">
    <subcellularLocation>
        <location evidence="9">Cytoplasm</location>
    </subcellularLocation>
</comment>
<feature type="binding site" evidence="9">
    <location>
        <position position="12"/>
    </location>
    <ligand>
        <name>Mg(2+)</name>
        <dbReference type="ChEBI" id="CHEBI:18420"/>
    </ligand>
</feature>
<dbReference type="PANTHER" id="PTHR21060">
    <property type="entry name" value="ACETATE KINASE"/>
    <property type="match status" value="1"/>
</dbReference>
<dbReference type="SUPFAM" id="SSF53067">
    <property type="entry name" value="Actin-like ATPase domain"/>
    <property type="match status" value="2"/>
</dbReference>
<dbReference type="Pfam" id="PF00871">
    <property type="entry name" value="Acetate_kinase"/>
    <property type="match status" value="1"/>
</dbReference>
<reference evidence="11" key="1">
    <citation type="submission" date="2005-08" db="EMBL/GenBank/DDBJ databases">
        <title>Complete sequence of Dechloromonas aromatica RCB.</title>
        <authorList>
            <person name="Salinero K.K."/>
            <person name="Copeland A."/>
            <person name="Lucas S."/>
            <person name="Lapidus A."/>
            <person name="Barry K."/>
            <person name="Detter J.C."/>
            <person name="Glavina T."/>
            <person name="Hammon N."/>
            <person name="Israni S."/>
            <person name="Pitluck S."/>
            <person name="Di Bartolo G."/>
            <person name="Trong S."/>
            <person name="Schmutz J."/>
            <person name="Larimer F."/>
            <person name="Land M."/>
            <person name="Ivanova N."/>
            <person name="Richardson P."/>
        </authorList>
    </citation>
    <scope>NUCLEOTIDE SEQUENCE</scope>
    <source>
        <strain evidence="11">RCB</strain>
    </source>
</reference>
<dbReference type="OrthoDB" id="9802453at2"/>
<dbReference type="InterPro" id="IPR004372">
    <property type="entry name" value="Ac/propionate_kinase"/>
</dbReference>
<comment type="catalytic activity">
    <reaction evidence="9">
        <text>acetate + ATP = acetyl phosphate + ADP</text>
        <dbReference type="Rhea" id="RHEA:11352"/>
        <dbReference type="ChEBI" id="CHEBI:22191"/>
        <dbReference type="ChEBI" id="CHEBI:30089"/>
        <dbReference type="ChEBI" id="CHEBI:30616"/>
        <dbReference type="ChEBI" id="CHEBI:456216"/>
        <dbReference type="EC" id="2.7.2.1"/>
    </reaction>
</comment>
<dbReference type="UniPathway" id="UPA00340">
    <property type="reaction ID" value="UER00458"/>
</dbReference>
<dbReference type="GO" id="GO:0006085">
    <property type="term" value="P:acetyl-CoA biosynthetic process"/>
    <property type="evidence" value="ECO:0007669"/>
    <property type="project" value="UniProtKB-UniRule"/>
</dbReference>
<sequence>MHAKQPAYLVLNAGSSSLKFSAFRQHSQTDDLETLLSGQISGIGRVARFQAKGADHRLLADHTWNDEDSACRDALLQYVLNWIRTTLVDDEIVAVGHRVVHGGRNLGRPMRVGPKLLEELDGLVPLAPLHQPHNLAPMRILARNFPDLDQVACFDTAFHSTQPWLARTFALPQELTDEGVCSYGFHGLSYEYVTSQLLDSRPDLAEGNIVICHLGNGSSLCAVKGGRSVDTSMGFSALDGVPMGTRTGSIDPGVILYLMREKKMDLEAIEDLLYKQSGLLGVSGISNDMKVLQESKDPNAQKAVDLFCFRVAKEVAALASSMGGLDALVFTAGIGENSPEIRALIAERLAWLGVRLNPCANREREYYIAAPESRVPVFVIPTNEEMMIAKHTINVLGQMMGNA</sequence>
<dbReference type="HOGENOM" id="CLU_020352_0_0_4"/>
<feature type="binding site" evidence="9">
    <location>
        <begin position="213"/>
        <end position="217"/>
    </location>
    <ligand>
        <name>ATP</name>
        <dbReference type="ChEBI" id="CHEBI:30616"/>
    </ligand>
</feature>
<dbReference type="GO" id="GO:0008776">
    <property type="term" value="F:acetate kinase activity"/>
    <property type="evidence" value="ECO:0007669"/>
    <property type="project" value="UniProtKB-UniRule"/>
</dbReference>
<comment type="subunit">
    <text evidence="9">Homodimer.</text>
</comment>
<name>Q47E89_DECAR</name>
<proteinExistence type="inferred from homology"/>
<dbReference type="InterPro" id="IPR000890">
    <property type="entry name" value="Aliphatic_acid_kin_short-chain"/>
</dbReference>
<dbReference type="InterPro" id="IPR023865">
    <property type="entry name" value="Aliphatic_acid_kinase_CS"/>
</dbReference>
<dbReference type="EC" id="2.7.2.1" evidence="9"/>
<keyword evidence="5 9" id="KW-0547">Nucleotide-binding</keyword>
<feature type="binding site" evidence="9">
    <location>
        <position position="384"/>
    </location>
    <ligand>
        <name>Mg(2+)</name>
        <dbReference type="ChEBI" id="CHEBI:18420"/>
    </ligand>
</feature>
<evidence type="ECO:0000256" key="10">
    <source>
        <dbReference type="RuleBase" id="RU003835"/>
    </source>
</evidence>
<dbReference type="PANTHER" id="PTHR21060:SF21">
    <property type="entry name" value="ACETATE KINASE"/>
    <property type="match status" value="1"/>
</dbReference>
<evidence type="ECO:0000256" key="1">
    <source>
        <dbReference type="ARBA" id="ARBA00008748"/>
    </source>
</evidence>
<keyword evidence="3 9" id="KW-0808">Transferase</keyword>
<dbReference type="HAMAP" id="MF_00020">
    <property type="entry name" value="Acetate_kinase"/>
    <property type="match status" value="1"/>
</dbReference>
<dbReference type="GO" id="GO:0000287">
    <property type="term" value="F:magnesium ion binding"/>
    <property type="evidence" value="ECO:0007669"/>
    <property type="project" value="UniProtKB-UniRule"/>
</dbReference>
<keyword evidence="7 9" id="KW-0067">ATP-binding</keyword>
<dbReference type="STRING" id="159087.Daro_2099"/>